<dbReference type="EMBL" id="BMHK01000011">
    <property type="protein sequence ID" value="GGC01094.1"/>
    <property type="molecule type" value="Genomic_DNA"/>
</dbReference>
<dbReference type="AlphaFoldDB" id="A0A916TUU9"/>
<evidence type="ECO:0000313" key="1">
    <source>
        <dbReference type="EMBL" id="GGC01094.1"/>
    </source>
</evidence>
<accession>A0A916TUU9</accession>
<organism evidence="1 2">
    <name type="scientific">Novosphingobium endophyticum</name>
    <dbReference type="NCBI Taxonomy" id="1955250"/>
    <lineage>
        <taxon>Bacteria</taxon>
        <taxon>Pseudomonadati</taxon>
        <taxon>Pseudomonadota</taxon>
        <taxon>Alphaproteobacteria</taxon>
        <taxon>Sphingomonadales</taxon>
        <taxon>Sphingomonadaceae</taxon>
        <taxon>Novosphingobium</taxon>
    </lineage>
</organism>
<comment type="caution">
    <text evidence="1">The sequence shown here is derived from an EMBL/GenBank/DDBJ whole genome shotgun (WGS) entry which is preliminary data.</text>
</comment>
<dbReference type="Proteomes" id="UP000608154">
    <property type="component" value="Unassembled WGS sequence"/>
</dbReference>
<gene>
    <name evidence="1" type="ORF">GCM10011494_19580</name>
</gene>
<proteinExistence type="predicted"/>
<reference evidence="1" key="2">
    <citation type="submission" date="2020-09" db="EMBL/GenBank/DDBJ databases">
        <authorList>
            <person name="Sun Q."/>
            <person name="Zhou Y."/>
        </authorList>
    </citation>
    <scope>NUCLEOTIDE SEQUENCE</scope>
    <source>
        <strain evidence="1">CGMCC 1.15095</strain>
    </source>
</reference>
<evidence type="ECO:0000313" key="2">
    <source>
        <dbReference type="Proteomes" id="UP000608154"/>
    </source>
</evidence>
<sequence length="59" mass="6597">MLVVAILSCELTKCPPVSTPIRLTYLKVDSDNRLVADALEADWNGKLRDLDALQRDNEP</sequence>
<protein>
    <submittedName>
        <fullName evidence="1">Uncharacterized protein</fullName>
    </submittedName>
</protein>
<name>A0A916TUU9_9SPHN</name>
<keyword evidence="2" id="KW-1185">Reference proteome</keyword>
<reference evidence="1" key="1">
    <citation type="journal article" date="2014" name="Int. J. Syst. Evol. Microbiol.">
        <title>Complete genome sequence of Corynebacterium casei LMG S-19264T (=DSM 44701T), isolated from a smear-ripened cheese.</title>
        <authorList>
            <consortium name="US DOE Joint Genome Institute (JGI-PGF)"/>
            <person name="Walter F."/>
            <person name="Albersmeier A."/>
            <person name="Kalinowski J."/>
            <person name="Ruckert C."/>
        </authorList>
    </citation>
    <scope>NUCLEOTIDE SEQUENCE</scope>
    <source>
        <strain evidence="1">CGMCC 1.15095</strain>
    </source>
</reference>